<evidence type="ECO:0000313" key="2">
    <source>
        <dbReference type="EMBL" id="PIC37929.1"/>
    </source>
</evidence>
<feature type="compositionally biased region" description="Polar residues" evidence="1">
    <location>
        <begin position="265"/>
        <end position="285"/>
    </location>
</feature>
<feature type="compositionally biased region" description="Polar residues" evidence="1">
    <location>
        <begin position="76"/>
        <end position="105"/>
    </location>
</feature>
<feature type="compositionally biased region" description="Polar residues" evidence="1">
    <location>
        <begin position="131"/>
        <end position="150"/>
    </location>
</feature>
<feature type="compositionally biased region" description="Low complexity" evidence="1">
    <location>
        <begin position="193"/>
        <end position="208"/>
    </location>
</feature>
<evidence type="ECO:0000313" key="3">
    <source>
        <dbReference type="Proteomes" id="UP000230233"/>
    </source>
</evidence>
<sequence>MNIKYFTFLVASVLCESNFTESTVKNDTTPLVDLSKVARDQGAIVVAAFPAISTIKSKGKKKFGLGAFERGNANTGATFSRRGGSSTGNPYSSGYQGIPESQSSLPGERMGGMTRSGKRTFGSYGSVDTAKGQSSVNRAGTGSGWRGSSRNSDGENDDWNNNNNFNSNSNKNNRMNKYGSRNGDGDDYGIGNGNNQDNWNSGSSSNGNGYSGSNGSGGGGWNNVPCLIENQNGRKLDVTIATSPSHTDDVRVQSSIFTRRWRTTFAPQRDSTGSSRNSSNGKEAF</sequence>
<dbReference type="STRING" id="1611254.A0A2G5UEK8"/>
<organism evidence="2 3">
    <name type="scientific">Caenorhabditis nigoni</name>
    <dbReference type="NCBI Taxonomy" id="1611254"/>
    <lineage>
        <taxon>Eukaryota</taxon>
        <taxon>Metazoa</taxon>
        <taxon>Ecdysozoa</taxon>
        <taxon>Nematoda</taxon>
        <taxon>Chromadorea</taxon>
        <taxon>Rhabditida</taxon>
        <taxon>Rhabditina</taxon>
        <taxon>Rhabditomorpha</taxon>
        <taxon>Rhabditoidea</taxon>
        <taxon>Rhabditidae</taxon>
        <taxon>Peloderinae</taxon>
        <taxon>Caenorhabditis</taxon>
    </lineage>
</organism>
<feature type="compositionally biased region" description="Low complexity" evidence="1">
    <location>
        <begin position="159"/>
        <end position="176"/>
    </location>
</feature>
<name>A0A2G5UEK8_9PELO</name>
<feature type="region of interest" description="Disordered" evidence="1">
    <location>
        <begin position="263"/>
        <end position="285"/>
    </location>
</feature>
<dbReference type="EMBL" id="PDUG01000003">
    <property type="protein sequence ID" value="PIC37929.1"/>
    <property type="molecule type" value="Genomic_DNA"/>
</dbReference>
<gene>
    <name evidence="2" type="primary">Cni-pqn-29</name>
    <name evidence="2" type="synonym">Cnig_chr_III.g10105</name>
    <name evidence="2" type="ORF">B9Z55_010105</name>
</gene>
<dbReference type="AlphaFoldDB" id="A0A2G5UEK8"/>
<dbReference type="Proteomes" id="UP000230233">
    <property type="component" value="Chromosome III"/>
</dbReference>
<evidence type="ECO:0000256" key="1">
    <source>
        <dbReference type="SAM" id="MobiDB-lite"/>
    </source>
</evidence>
<keyword evidence="3" id="KW-1185">Reference proteome</keyword>
<dbReference type="OrthoDB" id="5872579at2759"/>
<reference evidence="3" key="1">
    <citation type="submission" date="2017-10" db="EMBL/GenBank/DDBJ databases">
        <title>Rapid genome shrinkage in a self-fertile nematode reveals novel sperm competition proteins.</title>
        <authorList>
            <person name="Yin D."/>
            <person name="Schwarz E.M."/>
            <person name="Thomas C.G."/>
            <person name="Felde R.L."/>
            <person name="Korf I.F."/>
            <person name="Cutter A.D."/>
            <person name="Schartner C.M."/>
            <person name="Ralston E.J."/>
            <person name="Meyer B.J."/>
            <person name="Haag E.S."/>
        </authorList>
    </citation>
    <scope>NUCLEOTIDE SEQUENCE [LARGE SCALE GENOMIC DNA]</scope>
    <source>
        <strain evidence="3">JU1422</strain>
    </source>
</reference>
<feature type="region of interest" description="Disordered" evidence="1">
    <location>
        <begin position="76"/>
        <end position="216"/>
    </location>
</feature>
<accession>A0A2G5UEK8</accession>
<proteinExistence type="predicted"/>
<comment type="caution">
    <text evidence="2">The sequence shown here is derived from an EMBL/GenBank/DDBJ whole genome shotgun (WGS) entry which is preliminary data.</text>
</comment>
<protein>
    <submittedName>
        <fullName evidence="2">Uncharacterized protein</fullName>
    </submittedName>
</protein>